<accession>A0A0E9XM96</accession>
<proteinExistence type="predicted"/>
<protein>
    <submittedName>
        <fullName evidence="1">Uncharacterized protein</fullName>
    </submittedName>
</protein>
<evidence type="ECO:0000313" key="1">
    <source>
        <dbReference type="EMBL" id="JAI03848.1"/>
    </source>
</evidence>
<sequence>MCSYIIFFQLAHIYFQEQMLLKWEHCRALALTATKAVQTKMYMPIL</sequence>
<name>A0A0E9XM96_ANGAN</name>
<organism evidence="1">
    <name type="scientific">Anguilla anguilla</name>
    <name type="common">European freshwater eel</name>
    <name type="synonym">Muraena anguilla</name>
    <dbReference type="NCBI Taxonomy" id="7936"/>
    <lineage>
        <taxon>Eukaryota</taxon>
        <taxon>Metazoa</taxon>
        <taxon>Chordata</taxon>
        <taxon>Craniata</taxon>
        <taxon>Vertebrata</taxon>
        <taxon>Euteleostomi</taxon>
        <taxon>Actinopterygii</taxon>
        <taxon>Neopterygii</taxon>
        <taxon>Teleostei</taxon>
        <taxon>Anguilliformes</taxon>
        <taxon>Anguillidae</taxon>
        <taxon>Anguilla</taxon>
    </lineage>
</organism>
<dbReference type="AlphaFoldDB" id="A0A0E9XM96"/>
<reference evidence="1" key="2">
    <citation type="journal article" date="2015" name="Fish Shellfish Immunol.">
        <title>Early steps in the European eel (Anguilla anguilla)-Vibrio vulnificus interaction in the gills: Role of the RtxA13 toxin.</title>
        <authorList>
            <person name="Callol A."/>
            <person name="Pajuelo D."/>
            <person name="Ebbesson L."/>
            <person name="Teles M."/>
            <person name="MacKenzie S."/>
            <person name="Amaro C."/>
        </authorList>
    </citation>
    <scope>NUCLEOTIDE SEQUENCE</scope>
</reference>
<reference evidence="1" key="1">
    <citation type="submission" date="2014-11" db="EMBL/GenBank/DDBJ databases">
        <authorList>
            <person name="Amaro Gonzalez C."/>
        </authorList>
    </citation>
    <scope>NUCLEOTIDE SEQUENCE</scope>
</reference>
<dbReference type="EMBL" id="GBXM01004730">
    <property type="protein sequence ID" value="JAI03848.1"/>
    <property type="molecule type" value="Transcribed_RNA"/>
</dbReference>